<dbReference type="SUPFAM" id="SSF103473">
    <property type="entry name" value="MFS general substrate transporter"/>
    <property type="match status" value="1"/>
</dbReference>
<keyword evidence="4 6" id="KW-1133">Transmembrane helix</keyword>
<organism evidence="8 9">
    <name type="scientific">Microbacterium sorbitolivorans</name>
    <dbReference type="NCBI Taxonomy" id="1867410"/>
    <lineage>
        <taxon>Bacteria</taxon>
        <taxon>Bacillati</taxon>
        <taxon>Actinomycetota</taxon>
        <taxon>Actinomycetes</taxon>
        <taxon>Micrococcales</taxon>
        <taxon>Microbacteriaceae</taxon>
        <taxon>Microbacterium</taxon>
    </lineage>
</organism>
<dbReference type="Proteomes" id="UP000253508">
    <property type="component" value="Unassembled WGS sequence"/>
</dbReference>
<feature type="transmembrane region" description="Helical" evidence="6">
    <location>
        <begin position="33"/>
        <end position="57"/>
    </location>
</feature>
<feature type="domain" description="Major facilitator superfamily (MFS) profile" evidence="7">
    <location>
        <begin position="4"/>
        <end position="383"/>
    </location>
</feature>
<feature type="transmembrane region" description="Helical" evidence="6">
    <location>
        <begin position="240"/>
        <end position="259"/>
    </location>
</feature>
<accession>A0A367Y6A1</accession>
<keyword evidence="3 6" id="KW-0812">Transmembrane</keyword>
<evidence type="ECO:0000259" key="7">
    <source>
        <dbReference type="PROSITE" id="PS50850"/>
    </source>
</evidence>
<dbReference type="EMBL" id="QORO01000001">
    <property type="protein sequence ID" value="RCK61130.1"/>
    <property type="molecule type" value="Genomic_DNA"/>
</dbReference>
<name>A0A367Y6A1_9MICO</name>
<dbReference type="OrthoDB" id="9814237at2"/>
<comment type="caution">
    <text evidence="8">The sequence shown here is derived from an EMBL/GenBank/DDBJ whole genome shotgun (WGS) entry which is preliminary data.</text>
</comment>
<dbReference type="NCBIfam" id="NF033135">
    <property type="entry name" value="cmx_cmrA"/>
    <property type="match status" value="1"/>
</dbReference>
<dbReference type="PANTHER" id="PTHR43124:SF3">
    <property type="entry name" value="CHLORAMPHENICOL EFFLUX PUMP RV0191"/>
    <property type="match status" value="1"/>
</dbReference>
<feature type="transmembrane region" description="Helical" evidence="6">
    <location>
        <begin position="156"/>
        <end position="177"/>
    </location>
</feature>
<feature type="transmembrane region" description="Helical" evidence="6">
    <location>
        <begin position="295"/>
        <end position="319"/>
    </location>
</feature>
<dbReference type="GO" id="GO:0022857">
    <property type="term" value="F:transmembrane transporter activity"/>
    <property type="evidence" value="ECO:0007669"/>
    <property type="project" value="InterPro"/>
</dbReference>
<dbReference type="Pfam" id="PF07690">
    <property type="entry name" value="MFS_1"/>
    <property type="match status" value="1"/>
</dbReference>
<keyword evidence="5 6" id="KW-0472">Membrane</keyword>
<sequence>MPFLLYLLALAVFAQGTSEFVLAGLLPAIAAELGVSLSQAGLLTSAFAVGMVIGAPAMAAGGRRLSPRWTMTGFLAIFVIAHIIGALTDSFTVLLLTRFVAALANAGFLAVALSTVGRIVAAGQRARALAVILGGTTLALIAGVPLGALVGEMLGWRMTLWAIAVICLPALAAVLVATPTRTEPGATATTPATLGAELSVLRRRPLQLAVTLAVLVNAATFCTFTYLAVIATQPAGASEAAIPGLLALFGIGAFLGVTVAGRLGDRHWRPLLGLASPILLVGWVTLGLAPVSPALLWTLAFTQGALSFAVGSTLIARIMAEAESAPTMSGAYSTAALNIGAIIGPIAGGLALHLVGTHGIALTSAALVGLALLLWLRSANQRQGTGM</sequence>
<evidence type="ECO:0000256" key="4">
    <source>
        <dbReference type="ARBA" id="ARBA00022989"/>
    </source>
</evidence>
<comment type="subcellular location">
    <subcellularLocation>
        <location evidence="1">Cell membrane</location>
        <topology evidence="1">Multi-pass membrane protein</topology>
    </subcellularLocation>
</comment>
<dbReference type="PROSITE" id="PS50850">
    <property type="entry name" value="MFS"/>
    <property type="match status" value="1"/>
</dbReference>
<feature type="transmembrane region" description="Helical" evidence="6">
    <location>
        <begin position="271"/>
        <end position="289"/>
    </location>
</feature>
<keyword evidence="9" id="KW-1185">Reference proteome</keyword>
<dbReference type="RefSeq" id="WP_070637989.1">
    <property type="nucleotide sequence ID" value="NZ_BMHU01000001.1"/>
</dbReference>
<reference evidence="8 9" key="1">
    <citation type="submission" date="2018-07" db="EMBL/GenBank/DDBJ databases">
        <title>Microbacterium endoborsara sp. nov., a novel actinobacterium isolated from Borszczowia aralocaspica.</title>
        <authorList>
            <person name="An D."/>
        </authorList>
    </citation>
    <scope>NUCLEOTIDE SEQUENCE [LARGE SCALE GENOMIC DNA]</scope>
    <source>
        <strain evidence="8 9">C1.15228</strain>
    </source>
</reference>
<protein>
    <submittedName>
        <fullName evidence="8">MFS transporter</fullName>
    </submittedName>
</protein>
<dbReference type="InterPro" id="IPR011701">
    <property type="entry name" value="MFS"/>
</dbReference>
<evidence type="ECO:0000256" key="3">
    <source>
        <dbReference type="ARBA" id="ARBA00022692"/>
    </source>
</evidence>
<dbReference type="InterPro" id="IPR050189">
    <property type="entry name" value="MFS_Efflux_Transporters"/>
</dbReference>
<evidence type="ECO:0000256" key="1">
    <source>
        <dbReference type="ARBA" id="ARBA00004651"/>
    </source>
</evidence>
<evidence type="ECO:0000313" key="9">
    <source>
        <dbReference type="Proteomes" id="UP000253508"/>
    </source>
</evidence>
<evidence type="ECO:0000256" key="6">
    <source>
        <dbReference type="SAM" id="Phobius"/>
    </source>
</evidence>
<feature type="transmembrane region" description="Helical" evidence="6">
    <location>
        <begin position="69"/>
        <end position="87"/>
    </location>
</feature>
<dbReference type="InterPro" id="IPR020846">
    <property type="entry name" value="MFS_dom"/>
</dbReference>
<evidence type="ECO:0000313" key="8">
    <source>
        <dbReference type="EMBL" id="RCK61130.1"/>
    </source>
</evidence>
<feature type="transmembrane region" description="Helical" evidence="6">
    <location>
        <begin position="358"/>
        <end position="376"/>
    </location>
</feature>
<dbReference type="InterPro" id="IPR036259">
    <property type="entry name" value="MFS_trans_sf"/>
</dbReference>
<dbReference type="GO" id="GO:0005886">
    <property type="term" value="C:plasma membrane"/>
    <property type="evidence" value="ECO:0007669"/>
    <property type="project" value="UniProtKB-SubCell"/>
</dbReference>
<dbReference type="AlphaFoldDB" id="A0A367Y6A1"/>
<feature type="transmembrane region" description="Helical" evidence="6">
    <location>
        <begin position="208"/>
        <end position="228"/>
    </location>
</feature>
<dbReference type="PANTHER" id="PTHR43124">
    <property type="entry name" value="PURINE EFFLUX PUMP PBUE"/>
    <property type="match status" value="1"/>
</dbReference>
<proteinExistence type="predicted"/>
<gene>
    <name evidence="8" type="ORF">DTO57_00250</name>
</gene>
<feature type="transmembrane region" description="Helical" evidence="6">
    <location>
        <begin position="99"/>
        <end position="121"/>
    </location>
</feature>
<evidence type="ECO:0000256" key="2">
    <source>
        <dbReference type="ARBA" id="ARBA00022475"/>
    </source>
</evidence>
<evidence type="ECO:0000256" key="5">
    <source>
        <dbReference type="ARBA" id="ARBA00023136"/>
    </source>
</evidence>
<dbReference type="CDD" id="cd17324">
    <property type="entry name" value="MFS_NepI_like"/>
    <property type="match status" value="1"/>
</dbReference>
<keyword evidence="2" id="KW-1003">Cell membrane</keyword>
<feature type="transmembrane region" description="Helical" evidence="6">
    <location>
        <begin position="331"/>
        <end position="352"/>
    </location>
</feature>
<feature type="transmembrane region" description="Helical" evidence="6">
    <location>
        <begin position="128"/>
        <end position="150"/>
    </location>
</feature>
<dbReference type="Gene3D" id="1.20.1250.20">
    <property type="entry name" value="MFS general substrate transporter like domains"/>
    <property type="match status" value="2"/>
</dbReference>